<evidence type="ECO:0000313" key="1">
    <source>
        <dbReference type="EMBL" id="MED6277051.1"/>
    </source>
</evidence>
<sequence length="94" mass="10494">LAECSGSSSSRKVNIHPSLKSFASFTSCFPSIAIYLAASIFQTTLTSFPVFAGGKHTYSTMQIMLLLLYFRYGKPKPCFCYYGKKKKKKTNIKS</sequence>
<feature type="non-terminal residue" evidence="1">
    <location>
        <position position="1"/>
    </location>
</feature>
<evidence type="ECO:0000313" key="2">
    <source>
        <dbReference type="Proteomes" id="UP001352852"/>
    </source>
</evidence>
<name>A0ABU7DRE7_9TELE</name>
<dbReference type="Proteomes" id="UP001352852">
    <property type="component" value="Unassembled WGS sequence"/>
</dbReference>
<accession>A0ABU7DRE7</accession>
<dbReference type="EMBL" id="JAHUTJ010033351">
    <property type="protein sequence ID" value="MED6277051.1"/>
    <property type="molecule type" value="Genomic_DNA"/>
</dbReference>
<gene>
    <name evidence="1" type="ORF">CHARACLAT_009280</name>
</gene>
<keyword evidence="2" id="KW-1185">Reference proteome</keyword>
<protein>
    <submittedName>
        <fullName evidence="1">Uncharacterized protein</fullName>
    </submittedName>
</protein>
<comment type="caution">
    <text evidence="1">The sequence shown here is derived from an EMBL/GenBank/DDBJ whole genome shotgun (WGS) entry which is preliminary data.</text>
</comment>
<organism evidence="1 2">
    <name type="scientific">Characodon lateralis</name>
    <dbReference type="NCBI Taxonomy" id="208331"/>
    <lineage>
        <taxon>Eukaryota</taxon>
        <taxon>Metazoa</taxon>
        <taxon>Chordata</taxon>
        <taxon>Craniata</taxon>
        <taxon>Vertebrata</taxon>
        <taxon>Euteleostomi</taxon>
        <taxon>Actinopterygii</taxon>
        <taxon>Neopterygii</taxon>
        <taxon>Teleostei</taxon>
        <taxon>Neoteleostei</taxon>
        <taxon>Acanthomorphata</taxon>
        <taxon>Ovalentaria</taxon>
        <taxon>Atherinomorphae</taxon>
        <taxon>Cyprinodontiformes</taxon>
        <taxon>Goodeidae</taxon>
        <taxon>Characodon</taxon>
    </lineage>
</organism>
<reference evidence="1 2" key="1">
    <citation type="submission" date="2021-06" db="EMBL/GenBank/DDBJ databases">
        <authorList>
            <person name="Palmer J.M."/>
        </authorList>
    </citation>
    <scope>NUCLEOTIDE SEQUENCE [LARGE SCALE GENOMIC DNA]</scope>
    <source>
        <strain evidence="1 2">CL_MEX2019</strain>
        <tissue evidence="1">Muscle</tissue>
    </source>
</reference>
<proteinExistence type="predicted"/>